<dbReference type="GO" id="GO:0006298">
    <property type="term" value="P:mismatch repair"/>
    <property type="evidence" value="ECO:0007669"/>
    <property type="project" value="InterPro"/>
</dbReference>
<accession>A0A4R6IBD6</accession>
<feature type="transmembrane region" description="Helical" evidence="4">
    <location>
        <begin position="160"/>
        <end position="178"/>
    </location>
</feature>
<dbReference type="GO" id="GO:0140664">
    <property type="term" value="F:ATP-dependent DNA damage sensor activity"/>
    <property type="evidence" value="ECO:0007669"/>
    <property type="project" value="InterPro"/>
</dbReference>
<evidence type="ECO:0000259" key="5">
    <source>
        <dbReference type="SMART" id="SM00534"/>
    </source>
</evidence>
<dbReference type="AlphaFoldDB" id="A0A4R6IBD6"/>
<dbReference type="RefSeq" id="WP_166641992.1">
    <property type="nucleotide sequence ID" value="NZ_SNWM01000006.1"/>
</dbReference>
<dbReference type="PANTHER" id="PTHR11361:SF152">
    <property type="entry name" value="DNA MISMATCH REPAIR PROTEIN"/>
    <property type="match status" value="1"/>
</dbReference>
<feature type="transmembrane region" description="Helical" evidence="4">
    <location>
        <begin position="183"/>
        <end position="200"/>
    </location>
</feature>
<protein>
    <submittedName>
        <fullName evidence="6">MutS-like protein</fullName>
    </submittedName>
</protein>
<keyword evidence="4" id="KW-0472">Membrane</keyword>
<evidence type="ECO:0000313" key="6">
    <source>
        <dbReference type="EMBL" id="TDO19510.1"/>
    </source>
</evidence>
<dbReference type="EMBL" id="SNWM01000006">
    <property type="protein sequence ID" value="TDO19510.1"/>
    <property type="molecule type" value="Genomic_DNA"/>
</dbReference>
<evidence type="ECO:0000256" key="4">
    <source>
        <dbReference type="SAM" id="Phobius"/>
    </source>
</evidence>
<dbReference type="InterPro" id="IPR027417">
    <property type="entry name" value="P-loop_NTPase"/>
</dbReference>
<evidence type="ECO:0000313" key="7">
    <source>
        <dbReference type="Proteomes" id="UP000295499"/>
    </source>
</evidence>
<sequence length="576" mass="65230">MVYLLVLLLILCAAIAWTAYSRSQNRTKKLQSVIDKWGKPLESERNFKLIASYFNYCNTGNNILTDAIVEDLDLEDLFEYIDRTNSKPGQQYLYQKLRMPEGSTKDLLELDELSSRFEADDKLRRLVELELLALSGKNAYYLQELFTTQYRALYNGFLRVYIKLAALLNLAAVILTVVLHNQYFFFLTLAFTLFNLYLHYGNKRKISGYVHSLPQLHALINISKKLYTLVPGSTADINGSLNSLAKLNKSLSMISFQERAAADPNDLAFAFTELLKIFFLIEPAMFLLSVDRLNERRQDIENLYVYVGGIDMAISVVSLRTSLLFYSKPEFTSSGEMKMADLYHPLIPGCVANSLTVTADQGTLITGSNMSGKTTFIRAVAINAILAQTLFTSCTKSYSAPFVQILTSIRLSDDLEEHKSYFQSEAISVLNILRKSESRMPSLIIIDEIFRGTNTIERVAAAKAILSYLTASRNFTFVSTHDLELAELLGNEYATYSFEEKIVEEELGERLEEHLEEPAEPLRERLVFDYLIKPGILKNKNGIAILQALGYPADVVKEAMATSKLLNQKYNLKHTE</sequence>
<dbReference type="GO" id="GO:0005524">
    <property type="term" value="F:ATP binding"/>
    <property type="evidence" value="ECO:0007669"/>
    <property type="project" value="UniProtKB-KW"/>
</dbReference>
<dbReference type="GO" id="GO:0005829">
    <property type="term" value="C:cytosol"/>
    <property type="evidence" value="ECO:0007669"/>
    <property type="project" value="TreeGrafter"/>
</dbReference>
<proteinExistence type="predicted"/>
<comment type="caution">
    <text evidence="6">The sequence shown here is derived from an EMBL/GenBank/DDBJ whole genome shotgun (WGS) entry which is preliminary data.</text>
</comment>
<keyword evidence="4" id="KW-1133">Transmembrane helix</keyword>
<dbReference type="Gene3D" id="3.40.50.300">
    <property type="entry name" value="P-loop containing nucleotide triphosphate hydrolases"/>
    <property type="match status" value="1"/>
</dbReference>
<feature type="domain" description="DNA mismatch repair proteins mutS family" evidence="5">
    <location>
        <begin position="360"/>
        <end position="564"/>
    </location>
</feature>
<evidence type="ECO:0000256" key="2">
    <source>
        <dbReference type="ARBA" id="ARBA00022840"/>
    </source>
</evidence>
<keyword evidence="2" id="KW-0067">ATP-binding</keyword>
<keyword evidence="1" id="KW-0547">Nucleotide-binding</keyword>
<keyword evidence="4" id="KW-0812">Transmembrane</keyword>
<name>A0A4R6IBD6_9SPHI</name>
<dbReference type="SMART" id="SM00534">
    <property type="entry name" value="MUTSac"/>
    <property type="match status" value="1"/>
</dbReference>
<dbReference type="InterPro" id="IPR045076">
    <property type="entry name" value="MutS"/>
</dbReference>
<dbReference type="Proteomes" id="UP000295499">
    <property type="component" value="Unassembled WGS sequence"/>
</dbReference>
<dbReference type="Pfam" id="PF00488">
    <property type="entry name" value="MutS_V"/>
    <property type="match status" value="1"/>
</dbReference>
<keyword evidence="7" id="KW-1185">Reference proteome</keyword>
<feature type="transmembrane region" description="Helical" evidence="4">
    <location>
        <begin position="303"/>
        <end position="326"/>
    </location>
</feature>
<dbReference type="InterPro" id="IPR000432">
    <property type="entry name" value="DNA_mismatch_repair_MutS_C"/>
</dbReference>
<gene>
    <name evidence="6" type="ORF">CLV32_4126</name>
</gene>
<reference evidence="6 7" key="1">
    <citation type="submission" date="2019-03" db="EMBL/GenBank/DDBJ databases">
        <title>Genomic Encyclopedia of Archaeal and Bacterial Type Strains, Phase II (KMG-II): from individual species to whole genera.</title>
        <authorList>
            <person name="Goeker M."/>
        </authorList>
    </citation>
    <scope>NUCLEOTIDE SEQUENCE [LARGE SCALE GENOMIC DNA]</scope>
    <source>
        <strain evidence="6 7">DSM 19034</strain>
    </source>
</reference>
<evidence type="ECO:0000256" key="1">
    <source>
        <dbReference type="ARBA" id="ARBA00022741"/>
    </source>
</evidence>
<dbReference type="SUPFAM" id="SSF52540">
    <property type="entry name" value="P-loop containing nucleoside triphosphate hydrolases"/>
    <property type="match status" value="1"/>
</dbReference>
<dbReference type="PANTHER" id="PTHR11361">
    <property type="entry name" value="DNA MISMATCH REPAIR PROTEIN MUTS FAMILY MEMBER"/>
    <property type="match status" value="1"/>
</dbReference>
<keyword evidence="3" id="KW-0238">DNA-binding</keyword>
<dbReference type="GO" id="GO:0030983">
    <property type="term" value="F:mismatched DNA binding"/>
    <property type="evidence" value="ECO:0007669"/>
    <property type="project" value="InterPro"/>
</dbReference>
<evidence type="ECO:0000256" key="3">
    <source>
        <dbReference type="ARBA" id="ARBA00023125"/>
    </source>
</evidence>
<organism evidence="6 7">
    <name type="scientific">Pedobacter duraquae</name>
    <dbReference type="NCBI Taxonomy" id="425511"/>
    <lineage>
        <taxon>Bacteria</taxon>
        <taxon>Pseudomonadati</taxon>
        <taxon>Bacteroidota</taxon>
        <taxon>Sphingobacteriia</taxon>
        <taxon>Sphingobacteriales</taxon>
        <taxon>Sphingobacteriaceae</taxon>
        <taxon>Pedobacter</taxon>
    </lineage>
</organism>